<evidence type="ECO:0000313" key="1">
    <source>
        <dbReference type="EMBL" id="ECI4937734.1"/>
    </source>
</evidence>
<dbReference type="AlphaFoldDB" id="A0A3Z4JLZ2"/>
<name>A0A3Z4JLZ2_SALER</name>
<accession>A0A3Z4JLZ2</accession>
<protein>
    <submittedName>
        <fullName evidence="1">Uncharacterized protein</fullName>
    </submittedName>
</protein>
<organism evidence="1">
    <name type="scientific">Salmonella enterica subsp. arizonae</name>
    <dbReference type="NCBI Taxonomy" id="59203"/>
    <lineage>
        <taxon>Bacteria</taxon>
        <taxon>Pseudomonadati</taxon>
        <taxon>Pseudomonadota</taxon>
        <taxon>Gammaproteobacteria</taxon>
        <taxon>Enterobacterales</taxon>
        <taxon>Enterobacteriaceae</taxon>
        <taxon>Salmonella</taxon>
    </lineage>
</organism>
<dbReference type="Proteomes" id="UP000839688">
    <property type="component" value="Unassembled WGS sequence"/>
</dbReference>
<sequence length="68" mass="7489">MSTKIFRSAGDATHLMWSASITVVQKQPISSKVCRTSHFLLYVDGFTWGSSAMSPVCLPSAVPCQPWR</sequence>
<comment type="caution">
    <text evidence="1">The sequence shown here is derived from an EMBL/GenBank/DDBJ whole genome shotgun (WGS) entry which is preliminary data.</text>
</comment>
<gene>
    <name evidence="1" type="ORF">DSQ81_18930</name>
</gene>
<reference evidence="1" key="1">
    <citation type="submission" date="2018-07" db="EMBL/GenBank/DDBJ databases">
        <authorList>
            <person name="Ashton P.M."/>
            <person name="Dallman T."/>
            <person name="Nair S."/>
            <person name="De Pinna E."/>
            <person name="Peters T."/>
            <person name="Grant K."/>
        </authorList>
    </citation>
    <scope>NUCLEOTIDE SEQUENCE [LARGE SCALE GENOMIC DNA]</scope>
    <source>
        <strain evidence="1">475813</strain>
    </source>
</reference>
<proteinExistence type="predicted"/>
<dbReference type="EMBL" id="AAIVIG010000033">
    <property type="protein sequence ID" value="ECI4937734.1"/>
    <property type="molecule type" value="Genomic_DNA"/>
</dbReference>